<dbReference type="AlphaFoldDB" id="A0A9D1S448"/>
<feature type="transmembrane region" description="Helical" evidence="1">
    <location>
        <begin position="69"/>
        <end position="87"/>
    </location>
</feature>
<gene>
    <name evidence="2" type="ORF">IAC59_03435</name>
</gene>
<feature type="transmembrane region" description="Helical" evidence="1">
    <location>
        <begin position="93"/>
        <end position="110"/>
    </location>
</feature>
<evidence type="ECO:0000313" key="3">
    <source>
        <dbReference type="Proteomes" id="UP000824123"/>
    </source>
</evidence>
<dbReference type="Proteomes" id="UP000824123">
    <property type="component" value="Unassembled WGS sequence"/>
</dbReference>
<evidence type="ECO:0000313" key="2">
    <source>
        <dbReference type="EMBL" id="HIU46295.1"/>
    </source>
</evidence>
<feature type="transmembrane region" description="Helical" evidence="1">
    <location>
        <begin position="39"/>
        <end position="57"/>
    </location>
</feature>
<evidence type="ECO:0000256" key="1">
    <source>
        <dbReference type="SAM" id="Phobius"/>
    </source>
</evidence>
<proteinExistence type="predicted"/>
<keyword evidence="1" id="KW-0472">Membrane</keyword>
<reference evidence="2" key="1">
    <citation type="submission" date="2020-10" db="EMBL/GenBank/DDBJ databases">
        <authorList>
            <person name="Gilroy R."/>
        </authorList>
    </citation>
    <scope>NUCLEOTIDE SEQUENCE</scope>
    <source>
        <strain evidence="2">ChiSxjej2B14-8506</strain>
    </source>
</reference>
<accession>A0A9D1S448</accession>
<reference evidence="2" key="2">
    <citation type="journal article" date="2021" name="PeerJ">
        <title>Extensive microbial diversity within the chicken gut microbiome revealed by metagenomics and culture.</title>
        <authorList>
            <person name="Gilroy R."/>
            <person name="Ravi A."/>
            <person name="Getino M."/>
            <person name="Pursley I."/>
            <person name="Horton D.L."/>
            <person name="Alikhan N.F."/>
            <person name="Baker D."/>
            <person name="Gharbi K."/>
            <person name="Hall N."/>
            <person name="Watson M."/>
            <person name="Adriaenssens E.M."/>
            <person name="Foster-Nyarko E."/>
            <person name="Jarju S."/>
            <person name="Secka A."/>
            <person name="Antonio M."/>
            <person name="Oren A."/>
            <person name="Chaudhuri R.R."/>
            <person name="La Ragione R."/>
            <person name="Hildebrand F."/>
            <person name="Pallen M.J."/>
        </authorList>
    </citation>
    <scope>NUCLEOTIDE SEQUENCE</scope>
    <source>
        <strain evidence="2">ChiSxjej2B14-8506</strain>
    </source>
</reference>
<protein>
    <submittedName>
        <fullName evidence="2">Uncharacterized protein</fullName>
    </submittedName>
</protein>
<sequence>MKGYFVRQLKLFAWQAVVLGGVSAAYLAVAAFMPAEVLAVMYGAYLWAICPVLGGWLTVRAVLKGMQPYLALWALPLVPAAVQLLVTGTPMDMAAVLAYALVGLICSATGDELRRRRERGSNDQRRR</sequence>
<name>A0A9D1S448_9FIRM</name>
<keyword evidence="1" id="KW-1133">Transmembrane helix</keyword>
<comment type="caution">
    <text evidence="2">The sequence shown here is derived from an EMBL/GenBank/DDBJ whole genome shotgun (WGS) entry which is preliminary data.</text>
</comment>
<organism evidence="2 3">
    <name type="scientific">Candidatus Fimadaptatus faecigallinarum</name>
    <dbReference type="NCBI Taxonomy" id="2840814"/>
    <lineage>
        <taxon>Bacteria</taxon>
        <taxon>Bacillati</taxon>
        <taxon>Bacillota</taxon>
        <taxon>Clostridia</taxon>
        <taxon>Eubacteriales</taxon>
        <taxon>Candidatus Fimadaptatus</taxon>
    </lineage>
</organism>
<keyword evidence="1" id="KW-0812">Transmembrane</keyword>
<dbReference type="EMBL" id="DVNK01000025">
    <property type="protein sequence ID" value="HIU46295.1"/>
    <property type="molecule type" value="Genomic_DNA"/>
</dbReference>
<feature type="transmembrane region" description="Helical" evidence="1">
    <location>
        <begin position="12"/>
        <end position="33"/>
    </location>
</feature>